<organism evidence="2 3">
    <name type="scientific">Candidatus Anaerobiospirillum merdipullorum</name>
    <dbReference type="NCBI Taxonomy" id="2838450"/>
    <lineage>
        <taxon>Bacteria</taxon>
        <taxon>Pseudomonadati</taxon>
        <taxon>Pseudomonadota</taxon>
        <taxon>Gammaproteobacteria</taxon>
        <taxon>Aeromonadales</taxon>
        <taxon>Succinivibrionaceae</taxon>
        <taxon>Anaerobiospirillum</taxon>
    </lineage>
</organism>
<name>A0A9E2NRC3_9GAMM</name>
<accession>A0A9E2NRC3</accession>
<dbReference type="CDD" id="cd00448">
    <property type="entry name" value="YjgF_YER057c_UK114_family"/>
    <property type="match status" value="1"/>
</dbReference>
<dbReference type="PANTHER" id="PTHR11803">
    <property type="entry name" value="2-IMINOBUTANOATE/2-IMINOPROPANOATE DEAMINASE RIDA"/>
    <property type="match status" value="1"/>
</dbReference>
<dbReference type="NCBIfam" id="TIGR00004">
    <property type="entry name" value="Rid family detoxifying hydrolase"/>
    <property type="match status" value="1"/>
</dbReference>
<dbReference type="InterPro" id="IPR019897">
    <property type="entry name" value="RidA_CS"/>
</dbReference>
<dbReference type="FunFam" id="3.30.1330.40:FF:000001">
    <property type="entry name" value="L-PSP family endoribonuclease"/>
    <property type="match status" value="1"/>
</dbReference>
<comment type="similarity">
    <text evidence="1">Belongs to the RutC family.</text>
</comment>
<dbReference type="Pfam" id="PF01042">
    <property type="entry name" value="Ribonuc_L-PSP"/>
    <property type="match status" value="1"/>
</dbReference>
<protein>
    <submittedName>
        <fullName evidence="2">RidA family protein</fullName>
    </submittedName>
</protein>
<dbReference type="AlphaFoldDB" id="A0A9E2NRC3"/>
<reference evidence="2" key="1">
    <citation type="journal article" date="2021" name="PeerJ">
        <title>Extensive microbial diversity within the chicken gut microbiome revealed by metagenomics and culture.</title>
        <authorList>
            <person name="Gilroy R."/>
            <person name="Ravi A."/>
            <person name="Getino M."/>
            <person name="Pursley I."/>
            <person name="Horton D.L."/>
            <person name="Alikhan N.F."/>
            <person name="Baker D."/>
            <person name="Gharbi K."/>
            <person name="Hall N."/>
            <person name="Watson M."/>
            <person name="Adriaenssens E.M."/>
            <person name="Foster-Nyarko E."/>
            <person name="Jarju S."/>
            <person name="Secka A."/>
            <person name="Antonio M."/>
            <person name="Oren A."/>
            <person name="Chaudhuri R.R."/>
            <person name="La Ragione R."/>
            <person name="Hildebrand F."/>
            <person name="Pallen M.J."/>
        </authorList>
    </citation>
    <scope>NUCLEOTIDE SEQUENCE</scope>
    <source>
        <strain evidence="2">687</strain>
    </source>
</reference>
<dbReference type="Proteomes" id="UP000824150">
    <property type="component" value="Unassembled WGS sequence"/>
</dbReference>
<dbReference type="Gene3D" id="3.30.1330.40">
    <property type="entry name" value="RutC-like"/>
    <property type="match status" value="1"/>
</dbReference>
<dbReference type="PANTHER" id="PTHR11803:SF39">
    <property type="entry name" value="2-IMINOBUTANOATE_2-IMINOPROPANOATE DEAMINASE"/>
    <property type="match status" value="1"/>
</dbReference>
<dbReference type="InterPro" id="IPR006175">
    <property type="entry name" value="YjgF/YER057c/UK114"/>
</dbReference>
<dbReference type="InterPro" id="IPR006056">
    <property type="entry name" value="RidA"/>
</dbReference>
<reference evidence="2" key="2">
    <citation type="submission" date="2021-04" db="EMBL/GenBank/DDBJ databases">
        <authorList>
            <person name="Gilroy R."/>
        </authorList>
    </citation>
    <scope>NUCLEOTIDE SEQUENCE</scope>
    <source>
        <strain evidence="2">687</strain>
    </source>
</reference>
<dbReference type="InterPro" id="IPR035959">
    <property type="entry name" value="RutC-like_sf"/>
</dbReference>
<dbReference type="GO" id="GO:0005829">
    <property type="term" value="C:cytosol"/>
    <property type="evidence" value="ECO:0007669"/>
    <property type="project" value="TreeGrafter"/>
</dbReference>
<dbReference type="PROSITE" id="PS01094">
    <property type="entry name" value="UPF0076"/>
    <property type="match status" value="1"/>
</dbReference>
<evidence type="ECO:0000256" key="1">
    <source>
        <dbReference type="ARBA" id="ARBA00010552"/>
    </source>
</evidence>
<dbReference type="EMBL" id="JAHLFG010000004">
    <property type="protein sequence ID" value="MBU3825947.1"/>
    <property type="molecule type" value="Genomic_DNA"/>
</dbReference>
<dbReference type="SUPFAM" id="SSF55298">
    <property type="entry name" value="YjgF-like"/>
    <property type="match status" value="1"/>
</dbReference>
<gene>
    <name evidence="2" type="ORF">IAA31_00425</name>
</gene>
<sequence>MKEVITSANAPQAIGPYSAALKTGELIFVSGQLPLDPSSGTMPEGIAAQTAQSLANLKALLEAAGSGLDKVVKTTVFLQHISDFAAMNEVYAKTFAAPYPTRSAFEVAALPKGALVEIECIALAK</sequence>
<evidence type="ECO:0000313" key="3">
    <source>
        <dbReference type="Proteomes" id="UP000824150"/>
    </source>
</evidence>
<evidence type="ECO:0000313" key="2">
    <source>
        <dbReference type="EMBL" id="MBU3825947.1"/>
    </source>
</evidence>
<comment type="caution">
    <text evidence="2">The sequence shown here is derived from an EMBL/GenBank/DDBJ whole genome shotgun (WGS) entry which is preliminary data.</text>
</comment>
<proteinExistence type="inferred from homology"/>
<dbReference type="GO" id="GO:0019239">
    <property type="term" value="F:deaminase activity"/>
    <property type="evidence" value="ECO:0007669"/>
    <property type="project" value="TreeGrafter"/>
</dbReference>